<evidence type="ECO:0000256" key="6">
    <source>
        <dbReference type="SAM" id="MobiDB-lite"/>
    </source>
</evidence>
<keyword evidence="10" id="KW-1185">Reference proteome</keyword>
<evidence type="ECO:0000256" key="4">
    <source>
        <dbReference type="ARBA" id="ARBA00023136"/>
    </source>
</evidence>
<evidence type="ECO:0000256" key="1">
    <source>
        <dbReference type="ARBA" id="ARBA00004141"/>
    </source>
</evidence>
<feature type="transmembrane region" description="Helical" evidence="7">
    <location>
        <begin position="13"/>
        <end position="35"/>
    </location>
</feature>
<dbReference type="Pfam" id="PF20684">
    <property type="entry name" value="Fung_rhodopsin"/>
    <property type="match status" value="1"/>
</dbReference>
<feature type="transmembrane region" description="Helical" evidence="7">
    <location>
        <begin position="133"/>
        <end position="158"/>
    </location>
</feature>
<evidence type="ECO:0000259" key="8">
    <source>
        <dbReference type="Pfam" id="PF20684"/>
    </source>
</evidence>
<feature type="region of interest" description="Disordered" evidence="6">
    <location>
        <begin position="330"/>
        <end position="380"/>
    </location>
</feature>
<reference evidence="9" key="2">
    <citation type="submission" date="2021-02" db="EMBL/GenBank/DDBJ databases">
        <title>Aspergillus puulaauensis MK2 genome sequence.</title>
        <authorList>
            <person name="Futagami T."/>
            <person name="Mori K."/>
            <person name="Kadooka C."/>
            <person name="Tanaka T."/>
        </authorList>
    </citation>
    <scope>NUCLEOTIDE SEQUENCE</scope>
    <source>
        <strain evidence="9">MK2</strain>
    </source>
</reference>
<sequence length="380" mass="41521">MAVFPIVNGAQKAIIAVAAIFMVLPIVAVTLRIYGRHLKGVGLDLSDYLIMGGLVCSLGFGSIDISCVVNCGVGHHMAEVVAEYGMDPIMLSMKELVAIQILWAVGNSCVKLSLLSFYCRVFSFPRFIMAAKATAIFILLWALAVILGGFLLCQPFAFTWDQSIPGGHCGNQVLSYQITGALNLVTDLMVLTMPMPYLWKLEMRVSQKVPLMAVFAVGLLYVSPALCLFHIPRINRSSVCIATIMRLVSLSLLDFTDLTDNITEAMIWGTIEPALGVTLACIPFMKPIFPFSRSMANYTQSGRTESSRGKVFSKKGFRHPYDPYPLETMVSTAGPQDGGPGMQTRPDNASDQEQLVPEGERQPGEGKGMSIVVKKDFDMR</sequence>
<accession>A0A7R7XZN4</accession>
<dbReference type="RefSeq" id="XP_041562832.1">
    <property type="nucleotide sequence ID" value="XM_041697286.1"/>
</dbReference>
<dbReference type="KEGG" id="apuu:APUU_80949S"/>
<keyword evidence="2 7" id="KW-0812">Transmembrane</keyword>
<evidence type="ECO:0000313" key="9">
    <source>
        <dbReference type="EMBL" id="BCS30646.1"/>
    </source>
</evidence>
<dbReference type="PANTHER" id="PTHR33048">
    <property type="entry name" value="PTH11-LIKE INTEGRAL MEMBRANE PROTEIN (AFU_ORTHOLOGUE AFUA_5G11245)"/>
    <property type="match status" value="1"/>
</dbReference>
<keyword evidence="3 7" id="KW-1133">Transmembrane helix</keyword>
<comment type="subcellular location">
    <subcellularLocation>
        <location evidence="1">Membrane</location>
        <topology evidence="1">Multi-pass membrane protein</topology>
    </subcellularLocation>
</comment>
<evidence type="ECO:0000256" key="7">
    <source>
        <dbReference type="SAM" id="Phobius"/>
    </source>
</evidence>
<dbReference type="InterPro" id="IPR052337">
    <property type="entry name" value="SAT4-like"/>
</dbReference>
<name>A0A7R7XZN4_9EURO</name>
<comment type="similarity">
    <text evidence="5">Belongs to the SAT4 family.</text>
</comment>
<evidence type="ECO:0000313" key="10">
    <source>
        <dbReference type="Proteomes" id="UP000654913"/>
    </source>
</evidence>
<dbReference type="OrthoDB" id="10017208at2759"/>
<dbReference type="AlphaFoldDB" id="A0A7R7XZN4"/>
<dbReference type="EMBL" id="AP024450">
    <property type="protein sequence ID" value="BCS30646.1"/>
    <property type="molecule type" value="Genomic_DNA"/>
</dbReference>
<feature type="transmembrane region" description="Helical" evidence="7">
    <location>
        <begin position="211"/>
        <end position="231"/>
    </location>
</feature>
<dbReference type="PANTHER" id="PTHR33048:SF57">
    <property type="entry name" value="INTEGRAL MEMBRANE PROTEIN-RELATED"/>
    <property type="match status" value="1"/>
</dbReference>
<gene>
    <name evidence="9" type="ORF">APUU_80949S</name>
</gene>
<feature type="domain" description="Rhodopsin" evidence="8">
    <location>
        <begin position="31"/>
        <end position="289"/>
    </location>
</feature>
<dbReference type="GeneID" id="64980643"/>
<dbReference type="GO" id="GO:0016020">
    <property type="term" value="C:membrane"/>
    <property type="evidence" value="ECO:0007669"/>
    <property type="project" value="UniProtKB-SubCell"/>
</dbReference>
<protein>
    <recommendedName>
        <fullName evidence="8">Rhodopsin domain-containing protein</fullName>
    </recommendedName>
</protein>
<dbReference type="Proteomes" id="UP000654913">
    <property type="component" value="Chromosome 8"/>
</dbReference>
<proteinExistence type="inferred from homology"/>
<keyword evidence="4 7" id="KW-0472">Membrane</keyword>
<dbReference type="InterPro" id="IPR049326">
    <property type="entry name" value="Rhodopsin_dom_fungi"/>
</dbReference>
<organism evidence="9 10">
    <name type="scientific">Aspergillus puulaauensis</name>
    <dbReference type="NCBI Taxonomy" id="1220207"/>
    <lineage>
        <taxon>Eukaryota</taxon>
        <taxon>Fungi</taxon>
        <taxon>Dikarya</taxon>
        <taxon>Ascomycota</taxon>
        <taxon>Pezizomycotina</taxon>
        <taxon>Eurotiomycetes</taxon>
        <taxon>Eurotiomycetidae</taxon>
        <taxon>Eurotiales</taxon>
        <taxon>Aspergillaceae</taxon>
        <taxon>Aspergillus</taxon>
    </lineage>
</organism>
<evidence type="ECO:0000256" key="3">
    <source>
        <dbReference type="ARBA" id="ARBA00022989"/>
    </source>
</evidence>
<evidence type="ECO:0000256" key="2">
    <source>
        <dbReference type="ARBA" id="ARBA00022692"/>
    </source>
</evidence>
<reference evidence="9" key="1">
    <citation type="submission" date="2021-01" db="EMBL/GenBank/DDBJ databases">
        <authorList>
            <consortium name="Aspergillus puulaauensis MK2 genome sequencing consortium"/>
            <person name="Kazuki M."/>
            <person name="Futagami T."/>
        </authorList>
    </citation>
    <scope>NUCLEOTIDE SEQUENCE</scope>
    <source>
        <strain evidence="9">MK2</strain>
    </source>
</reference>
<evidence type="ECO:0000256" key="5">
    <source>
        <dbReference type="ARBA" id="ARBA00038359"/>
    </source>
</evidence>
<feature type="transmembrane region" description="Helical" evidence="7">
    <location>
        <begin position="47"/>
        <end position="77"/>
    </location>
</feature>